<dbReference type="RefSeq" id="WP_192581876.1">
    <property type="nucleotide sequence ID" value="NZ_BHYM01000035.1"/>
</dbReference>
<keyword evidence="1" id="KW-1133">Transmembrane helix</keyword>
<accession>A0A402C969</accession>
<evidence type="ECO:0000313" key="2">
    <source>
        <dbReference type="EMBL" id="GCE40150.1"/>
    </source>
</evidence>
<keyword evidence="1" id="KW-0472">Membrane</keyword>
<feature type="transmembrane region" description="Helical" evidence="1">
    <location>
        <begin position="68"/>
        <end position="86"/>
    </location>
</feature>
<evidence type="ECO:0000313" key="3">
    <source>
        <dbReference type="Proteomes" id="UP000287519"/>
    </source>
</evidence>
<evidence type="ECO:0000256" key="1">
    <source>
        <dbReference type="SAM" id="Phobius"/>
    </source>
</evidence>
<gene>
    <name evidence="2" type="ORF">Rhow_003793</name>
</gene>
<organism evidence="2 3">
    <name type="scientific">Rhodococcus wratislaviensis</name>
    <name type="common">Tsukamurella wratislaviensis</name>
    <dbReference type="NCBI Taxonomy" id="44752"/>
    <lineage>
        <taxon>Bacteria</taxon>
        <taxon>Bacillati</taxon>
        <taxon>Actinomycetota</taxon>
        <taxon>Actinomycetes</taxon>
        <taxon>Mycobacteriales</taxon>
        <taxon>Nocardiaceae</taxon>
        <taxon>Rhodococcus</taxon>
    </lineage>
</organism>
<proteinExistence type="predicted"/>
<keyword evidence="1" id="KW-0812">Transmembrane</keyword>
<comment type="caution">
    <text evidence="2">The sequence shown here is derived from an EMBL/GenBank/DDBJ whole genome shotgun (WGS) entry which is preliminary data.</text>
</comment>
<dbReference type="EMBL" id="BHYM01000035">
    <property type="protein sequence ID" value="GCE40150.1"/>
    <property type="molecule type" value="Genomic_DNA"/>
</dbReference>
<sequence length="144" mass="15088">MRKFILIIELLLSAVVLTASAILSTSFAVREGRLAEDWITTAMAVVSVLALGGAVVFSENAWVRRSSLAALGLITMLGAIANSLLLEPPAGIPSPLPDVVRALIFGTIALLGPAMAHLVSILYRANSKSNDGIDTHSSEVAPIR</sequence>
<dbReference type="Proteomes" id="UP000287519">
    <property type="component" value="Unassembled WGS sequence"/>
</dbReference>
<name>A0A402C969_RHOWR</name>
<reference evidence="2 3" key="1">
    <citation type="submission" date="2018-11" db="EMBL/GenBank/DDBJ databases">
        <title>Microbial catabolism of amino acid.</title>
        <authorList>
            <person name="Hibi M."/>
            <person name="Ogawa J."/>
        </authorList>
    </citation>
    <scope>NUCLEOTIDE SEQUENCE [LARGE SCALE GENOMIC DNA]</scope>
    <source>
        <strain evidence="2 3">C31-06</strain>
    </source>
</reference>
<keyword evidence="3" id="KW-1185">Reference proteome</keyword>
<feature type="transmembrane region" description="Helical" evidence="1">
    <location>
        <begin position="102"/>
        <end position="123"/>
    </location>
</feature>
<dbReference type="AlphaFoldDB" id="A0A402C969"/>
<feature type="transmembrane region" description="Helical" evidence="1">
    <location>
        <begin position="38"/>
        <end position="56"/>
    </location>
</feature>
<protein>
    <submittedName>
        <fullName evidence="2">Uncharacterized protein</fullName>
    </submittedName>
</protein>